<gene>
    <name evidence="1" type="ORF">BV22DRAFT_1075760</name>
</gene>
<name>A0ACB8B026_9AGAM</name>
<accession>A0ACB8B026</accession>
<reference evidence="1" key="1">
    <citation type="journal article" date="2021" name="New Phytol.">
        <title>Evolutionary innovations through gain and loss of genes in the ectomycorrhizal Boletales.</title>
        <authorList>
            <person name="Wu G."/>
            <person name="Miyauchi S."/>
            <person name="Morin E."/>
            <person name="Kuo A."/>
            <person name="Drula E."/>
            <person name="Varga T."/>
            <person name="Kohler A."/>
            <person name="Feng B."/>
            <person name="Cao Y."/>
            <person name="Lipzen A."/>
            <person name="Daum C."/>
            <person name="Hundley H."/>
            <person name="Pangilinan J."/>
            <person name="Johnson J."/>
            <person name="Barry K."/>
            <person name="LaButti K."/>
            <person name="Ng V."/>
            <person name="Ahrendt S."/>
            <person name="Min B."/>
            <person name="Choi I.G."/>
            <person name="Park H."/>
            <person name="Plett J.M."/>
            <person name="Magnuson J."/>
            <person name="Spatafora J.W."/>
            <person name="Nagy L.G."/>
            <person name="Henrissat B."/>
            <person name="Grigoriev I.V."/>
            <person name="Yang Z.L."/>
            <person name="Xu J."/>
            <person name="Martin F.M."/>
        </authorList>
    </citation>
    <scope>NUCLEOTIDE SEQUENCE</scope>
    <source>
        <strain evidence="1">KUC20120723A-06</strain>
    </source>
</reference>
<evidence type="ECO:0000313" key="2">
    <source>
        <dbReference type="Proteomes" id="UP000790709"/>
    </source>
</evidence>
<keyword evidence="2" id="KW-1185">Reference proteome</keyword>
<protein>
    <submittedName>
        <fullName evidence="1">SET domain-containing protein</fullName>
    </submittedName>
</protein>
<comment type="caution">
    <text evidence="1">The sequence shown here is derived from an EMBL/GenBank/DDBJ whole genome shotgun (WGS) entry which is preliminary data.</text>
</comment>
<dbReference type="EMBL" id="MU266705">
    <property type="protein sequence ID" value="KAH7919012.1"/>
    <property type="molecule type" value="Genomic_DNA"/>
</dbReference>
<organism evidence="1 2">
    <name type="scientific">Leucogyrophana mollusca</name>
    <dbReference type="NCBI Taxonomy" id="85980"/>
    <lineage>
        <taxon>Eukaryota</taxon>
        <taxon>Fungi</taxon>
        <taxon>Dikarya</taxon>
        <taxon>Basidiomycota</taxon>
        <taxon>Agaricomycotina</taxon>
        <taxon>Agaricomycetes</taxon>
        <taxon>Agaricomycetidae</taxon>
        <taxon>Boletales</taxon>
        <taxon>Boletales incertae sedis</taxon>
        <taxon>Leucogyrophana</taxon>
    </lineage>
</organism>
<proteinExistence type="predicted"/>
<evidence type="ECO:0000313" key="1">
    <source>
        <dbReference type="EMBL" id="KAH7919012.1"/>
    </source>
</evidence>
<sequence length="548" mass="61678">MASNRNRWRGNRSRRKYIVRSTRCVFKFVFGLYQFLQVRWGQWHREDGTNTTWHSDIADRPDLVRAWKRSQQRKREDIASKDLDIQIAWDPDETIPVHDRPSELRAQAYDEKLRNAQPELTSEMWDAELDIALGRAEPVDEENRAPRLRARPRQDSAVVEAPSRSRSLLSASSAVRSLGKDRRAPLSAPSPSMRGKSLSKAASSSSYRSTPSKTPDFSVRSSSSMSLSGSPGPSNRMSQSTVSQPSRLLSPRNLLQKRWGQATKSALAASVKIVNDLDDEEIPSHMNRFRYTEQKYMLGDELRHLASLDEGIFLTCECSSNCQDATRCHCQIPSEIKDGIGRKIFAYSRGLFTFRVPRGVEVIECNAFCGCDPACNNRVAQRPRDIGIEVFKTRHCGWGARAIESIPKGKVMGLFTGQLVRRDQIEDLPESHAGYIFDLDGTEAKGEVNSGEKFSVDSFECGNWTRFVNHSCDPNMKVYSVVYDTVPDMNAPYLAFVAVKPIPARTELTIDYDPCADVDAAGPGKSKVPRNARPCRCESVRCRGWVKV</sequence>
<dbReference type="Proteomes" id="UP000790709">
    <property type="component" value="Unassembled WGS sequence"/>
</dbReference>